<evidence type="ECO:0000313" key="2">
    <source>
        <dbReference type="Proteomes" id="UP001642483"/>
    </source>
</evidence>
<proteinExistence type="predicted"/>
<dbReference type="EMBL" id="CAWYQH010000035">
    <property type="protein sequence ID" value="CAK8677041.1"/>
    <property type="molecule type" value="Genomic_DNA"/>
</dbReference>
<evidence type="ECO:0000313" key="1">
    <source>
        <dbReference type="EMBL" id="CAK8677041.1"/>
    </source>
</evidence>
<comment type="caution">
    <text evidence="1">The sequence shown here is derived from an EMBL/GenBank/DDBJ whole genome shotgun (WGS) entry which is preliminary data.</text>
</comment>
<name>A0ABP0FCD7_CLALP</name>
<accession>A0ABP0FCD7</accession>
<organism evidence="1 2">
    <name type="scientific">Clavelina lepadiformis</name>
    <name type="common">Light-bulb sea squirt</name>
    <name type="synonym">Ascidia lepadiformis</name>
    <dbReference type="NCBI Taxonomy" id="159417"/>
    <lineage>
        <taxon>Eukaryota</taxon>
        <taxon>Metazoa</taxon>
        <taxon>Chordata</taxon>
        <taxon>Tunicata</taxon>
        <taxon>Ascidiacea</taxon>
        <taxon>Aplousobranchia</taxon>
        <taxon>Clavelinidae</taxon>
        <taxon>Clavelina</taxon>
    </lineage>
</organism>
<sequence length="64" mass="7767">MYSANTLINILRPDRTSLQCELNFWQTFYWTYITNTLINILRPVRTSLQCELHIWTYITNVKLK</sequence>
<gene>
    <name evidence="1" type="ORF">CVLEPA_LOCUS6443</name>
</gene>
<dbReference type="Proteomes" id="UP001642483">
    <property type="component" value="Unassembled WGS sequence"/>
</dbReference>
<protein>
    <submittedName>
        <fullName evidence="1">Uncharacterized protein</fullName>
    </submittedName>
</protein>
<reference evidence="1 2" key="1">
    <citation type="submission" date="2024-02" db="EMBL/GenBank/DDBJ databases">
        <authorList>
            <person name="Daric V."/>
            <person name="Darras S."/>
        </authorList>
    </citation>
    <scope>NUCLEOTIDE SEQUENCE [LARGE SCALE GENOMIC DNA]</scope>
</reference>
<keyword evidence="2" id="KW-1185">Reference proteome</keyword>